<evidence type="ECO:0000313" key="1">
    <source>
        <dbReference type="EMBL" id="CAK9093929.1"/>
    </source>
</evidence>
<dbReference type="EMBL" id="CAXAMM010040540">
    <property type="protein sequence ID" value="CAK9093929.1"/>
    <property type="molecule type" value="Genomic_DNA"/>
</dbReference>
<keyword evidence="2" id="KW-1185">Reference proteome</keyword>
<sequence>MEEAKQEEIFIADVAPDQIISGSALDQVELLVRSMEDQFREQAMKASTNMDLVEAKEEMKTLMDDVSAAQSRLDQVAKSAMDLQRDLAQANDRSLVFNAEQHPDMDKEALLIAAQAHLRQCRCRNKAGEPWPLWSTKADDLGEYGTGIALYFRFTISLSMTVLLGAFLTLPLLLLNFTGTGLTEVDVGTGEHGIFATSSIGNFLSSSGSISLSRFDITPADVATLVGLLDALAIAAVALLAIWFERVALPAAVKAEALTIVTPDDYSIFVSNLPRRLPGELHQQYEQLLQEHFERQLSAEVTPGLQLQHFKVISQEEQFLYDPPKKSCFSYCTRGSKDYRGRKVGVIASVEGSSCLVRWPDHRGNLGLAEEVAVDRPSDATDGVKAPGLLQADLLTRLEEMGCQPPQGGRQAVYKVSLIRDFRGKLHSMRKVVERAKKIGEQENPSQREAQEQADAEEELNNLDLEDKDVLGAFVTFTFIHFKDFVSQEYRFSRLLGLGPWLQGPDQRFGERALRIYPAPLPSDIFWENFDCPTTKRRLKTLLMGITFLLVLLVMVLGLSLAKWGREQAQAQSPDCSIYNATVLASNASDVPVDCYCASVGIANLLQDKPAGIMETCQSYLQTFAYVQGMIVGAAIFSSVINLASGHLIAVLAHFMQPPNWTALEARIMEMTFLVQLLTLGVVVTLVNADFQFGLGAEKGILGLIGAGDFQDIDRAWTAAVGVEILMLFIFSISSEAVAASCVLWFKFSCWCFSGRKKTWKDMKALFTPPEFELALRQASQLSAVCAALMYSSCLPIMTLILAVRLFAMYWTSKFELLRGSSIPKRFSHVLALSASRWVQVAVFCHSAVAVWVYGDADLTGTTHLMFDTTEANTYVQEVGKLLGNQLSIVLKIVVEKAMTPAAMPNAVILALFMLMWGMKLFSFFLGDAEWQQLKSAVQNLFAKVIPWRLGGSQRRSIFERRFDEAPMQEMLRMKINPSYELYRAEGFEFLKPGDGERSIQEILAEAKRQKEEEAKQLLARKHTVDEKQQFLPVQVVGNATETE</sequence>
<gene>
    <name evidence="1" type="ORF">SCF082_LOCUS44171</name>
</gene>
<dbReference type="PANTHER" id="PTHR13018">
    <property type="entry name" value="PROBABLE MEMBRANE PROTEIN DUF221-RELATED"/>
    <property type="match status" value="1"/>
</dbReference>
<dbReference type="InterPro" id="IPR045122">
    <property type="entry name" value="Csc1-like"/>
</dbReference>
<organism evidence="1 2">
    <name type="scientific">Durusdinium trenchii</name>
    <dbReference type="NCBI Taxonomy" id="1381693"/>
    <lineage>
        <taxon>Eukaryota</taxon>
        <taxon>Sar</taxon>
        <taxon>Alveolata</taxon>
        <taxon>Dinophyceae</taxon>
        <taxon>Suessiales</taxon>
        <taxon>Symbiodiniaceae</taxon>
        <taxon>Durusdinium</taxon>
    </lineage>
</organism>
<dbReference type="Proteomes" id="UP001642464">
    <property type="component" value="Unassembled WGS sequence"/>
</dbReference>
<name>A0ABP0R048_9DINO</name>
<reference evidence="1 2" key="1">
    <citation type="submission" date="2024-02" db="EMBL/GenBank/DDBJ databases">
        <authorList>
            <person name="Chen Y."/>
            <person name="Shah S."/>
            <person name="Dougan E. K."/>
            <person name="Thang M."/>
            <person name="Chan C."/>
        </authorList>
    </citation>
    <scope>NUCLEOTIDE SEQUENCE [LARGE SCALE GENOMIC DNA]</scope>
</reference>
<evidence type="ECO:0000313" key="2">
    <source>
        <dbReference type="Proteomes" id="UP001642464"/>
    </source>
</evidence>
<comment type="caution">
    <text evidence="1">The sequence shown here is derived from an EMBL/GenBank/DDBJ whole genome shotgun (WGS) entry which is preliminary data.</text>
</comment>
<accession>A0ABP0R048</accession>
<dbReference type="PANTHER" id="PTHR13018:SF83">
    <property type="entry name" value="RRM DOMAIN-CONTAINING PROTEIN"/>
    <property type="match status" value="1"/>
</dbReference>
<proteinExistence type="predicted"/>
<protein>
    <submittedName>
        <fullName evidence="1">Uncharacterized protein</fullName>
    </submittedName>
</protein>